<protein>
    <submittedName>
        <fullName evidence="1">Uncharacterized protein</fullName>
    </submittedName>
</protein>
<comment type="caution">
    <text evidence="1">The sequence shown here is derived from an EMBL/GenBank/DDBJ whole genome shotgun (WGS) entry which is preliminary data.</text>
</comment>
<accession>A0AA38IKT4</accession>
<gene>
    <name evidence="1" type="ORF">Zmor_011513</name>
</gene>
<reference evidence="1" key="1">
    <citation type="journal article" date="2023" name="G3 (Bethesda)">
        <title>Whole genome assemblies of Zophobas morio and Tenebrio molitor.</title>
        <authorList>
            <person name="Kaur S."/>
            <person name="Stinson S.A."/>
            <person name="diCenzo G.C."/>
        </authorList>
    </citation>
    <scope>NUCLEOTIDE SEQUENCE</scope>
    <source>
        <strain evidence="1">QUZm001</strain>
    </source>
</reference>
<organism evidence="1 2">
    <name type="scientific">Zophobas morio</name>
    <dbReference type="NCBI Taxonomy" id="2755281"/>
    <lineage>
        <taxon>Eukaryota</taxon>
        <taxon>Metazoa</taxon>
        <taxon>Ecdysozoa</taxon>
        <taxon>Arthropoda</taxon>
        <taxon>Hexapoda</taxon>
        <taxon>Insecta</taxon>
        <taxon>Pterygota</taxon>
        <taxon>Neoptera</taxon>
        <taxon>Endopterygota</taxon>
        <taxon>Coleoptera</taxon>
        <taxon>Polyphaga</taxon>
        <taxon>Cucujiformia</taxon>
        <taxon>Tenebrionidae</taxon>
        <taxon>Zophobas</taxon>
    </lineage>
</organism>
<evidence type="ECO:0000313" key="1">
    <source>
        <dbReference type="EMBL" id="KAJ3659848.1"/>
    </source>
</evidence>
<evidence type="ECO:0000313" key="2">
    <source>
        <dbReference type="Proteomes" id="UP001168821"/>
    </source>
</evidence>
<keyword evidence="2" id="KW-1185">Reference proteome</keyword>
<sequence>MANLEGIEYDTKTLIARFNTDEEKISSFLKGHLQKILTSYLQRVKQNEGRKSVEIEKLINTAKTKLEQLPTYEIVDNNLKDEELIKMKDFFLDIHIKLTNNKVLDYRSIFNTAVYYGSCIEKSSHRFDGTEPYNVSEMLKCLFLCAGPQKVSKILSENIHHLGDVSEKM</sequence>
<name>A0AA38IKT4_9CUCU</name>
<dbReference type="AlphaFoldDB" id="A0AA38IKT4"/>
<dbReference type="Proteomes" id="UP001168821">
    <property type="component" value="Unassembled WGS sequence"/>
</dbReference>
<dbReference type="EMBL" id="JALNTZ010000003">
    <property type="protein sequence ID" value="KAJ3659848.1"/>
    <property type="molecule type" value="Genomic_DNA"/>
</dbReference>
<proteinExistence type="predicted"/>